<accession>A0A2P8VF53</accession>
<dbReference type="InterPro" id="IPR031026">
    <property type="entry name" value="WaaZ_KDO_III"/>
</dbReference>
<dbReference type="RefSeq" id="WP_106878234.1">
    <property type="nucleotide sequence ID" value="NZ_PYEP01000009.1"/>
</dbReference>
<organism evidence="1 2">
    <name type="scientific">Siccibacter turicensis</name>
    <dbReference type="NCBI Taxonomy" id="357233"/>
    <lineage>
        <taxon>Bacteria</taxon>
        <taxon>Pseudomonadati</taxon>
        <taxon>Pseudomonadota</taxon>
        <taxon>Gammaproteobacteria</taxon>
        <taxon>Enterobacterales</taxon>
        <taxon>Enterobacteriaceae</taxon>
        <taxon>Siccibacter</taxon>
    </lineage>
</organism>
<sequence length="266" mass="30363">MAENTLYITDADIATLVNGKTSRDTIIFLSGPTSLNTPLSVLKANDVITVNGSARYLLDNGVSPFIYVLTDSRFLEQRRDDFYAFSQRSRFTIVNRDVYEDASEEDKRYLEQHCHIIRPLYKREKGGFFKKLSLNWIAQRNPHIHVRVPLSKRKRLVGFSTRISEGYCSCHTIAFTALQIAYSLNFERIVFSGLDLTGSCTRFYDEKNNPMPSELSKDLGKILPFFAFAREVVKDMNVFNLSDDTAVDYRIIPHITPDQLSGFASS</sequence>
<keyword evidence="2" id="KW-1185">Reference proteome</keyword>
<protein>
    <submittedName>
        <fullName evidence="1">3-deoxy-D-manno-oct-2-ulosonate III transferase WaaZ</fullName>
    </submittedName>
</protein>
<dbReference type="NCBIfam" id="TIGR04437">
    <property type="entry name" value="WaaZ_KDO_III"/>
    <property type="match status" value="1"/>
</dbReference>
<name>A0A2P8VF53_9ENTR</name>
<evidence type="ECO:0000313" key="2">
    <source>
        <dbReference type="Proteomes" id="UP000240212"/>
    </source>
</evidence>
<reference evidence="1 2" key="1">
    <citation type="submission" date="2018-03" db="EMBL/GenBank/DDBJ databases">
        <title>Draft genome sequence of the first documented clinical Siccibacter turicensis isolate in Austria.</title>
        <authorList>
            <person name="Lepuschitz S."/>
            <person name="Pekard-Amenitsch S."/>
            <person name="Haunold R."/>
            <person name="Schill S."/>
            <person name="Mach R."/>
            <person name="Allerberger F."/>
            <person name="Ruppitsch W."/>
            <person name="Forsythe S.J."/>
        </authorList>
    </citation>
    <scope>NUCLEOTIDE SEQUENCE [LARGE SCALE GENOMIC DNA]</scope>
    <source>
        <strain evidence="1 2">6100069499-17</strain>
    </source>
</reference>
<comment type="caution">
    <text evidence="1">The sequence shown here is derived from an EMBL/GenBank/DDBJ whole genome shotgun (WGS) entry which is preliminary data.</text>
</comment>
<dbReference type="AlphaFoldDB" id="A0A2P8VF53"/>
<keyword evidence="1" id="KW-0808">Transferase</keyword>
<proteinExistence type="predicted"/>
<evidence type="ECO:0000313" key="1">
    <source>
        <dbReference type="EMBL" id="PSN06166.1"/>
    </source>
</evidence>
<dbReference type="EMBL" id="PYEP01000009">
    <property type="protein sequence ID" value="PSN06166.1"/>
    <property type="molecule type" value="Genomic_DNA"/>
</dbReference>
<dbReference type="Proteomes" id="UP000240212">
    <property type="component" value="Unassembled WGS sequence"/>
</dbReference>
<dbReference type="GO" id="GO:0016740">
    <property type="term" value="F:transferase activity"/>
    <property type="evidence" value="ECO:0007669"/>
    <property type="project" value="UniProtKB-KW"/>
</dbReference>
<dbReference type="OrthoDB" id="6555425at2"/>
<dbReference type="STRING" id="1388748.GCA_000463155_00093"/>
<gene>
    <name evidence="1" type="primary">waaZ</name>
    <name evidence="1" type="ORF">C7G83_18280</name>
</gene>